<dbReference type="GO" id="GO:0006629">
    <property type="term" value="P:lipid metabolic process"/>
    <property type="evidence" value="ECO:0007669"/>
    <property type="project" value="InterPro"/>
</dbReference>
<dbReference type="GO" id="GO:0008374">
    <property type="term" value="F:O-acyltransferase activity"/>
    <property type="evidence" value="ECO:0007669"/>
    <property type="project" value="InterPro"/>
</dbReference>
<comment type="caution">
    <text evidence="3">The sequence shown here is derived from an EMBL/GenBank/DDBJ whole genome shotgun (WGS) entry which is preliminary data.</text>
</comment>
<name>A0A835Y734_9CHLO</name>
<reference evidence="3" key="1">
    <citation type="journal article" date="2020" name="bioRxiv">
        <title>Comparative genomics of Chlamydomonas.</title>
        <authorList>
            <person name="Craig R.J."/>
            <person name="Hasan A.R."/>
            <person name="Ness R.W."/>
            <person name="Keightley P.D."/>
        </authorList>
    </citation>
    <scope>NUCLEOTIDE SEQUENCE</scope>
    <source>
        <strain evidence="3">CCAP 11/70</strain>
    </source>
</reference>
<evidence type="ECO:0008006" key="5">
    <source>
        <dbReference type="Google" id="ProtNLM"/>
    </source>
</evidence>
<proteinExistence type="predicted"/>
<keyword evidence="4" id="KW-1185">Reference proteome</keyword>
<feature type="compositionally biased region" description="Low complexity" evidence="1">
    <location>
        <begin position="199"/>
        <end position="212"/>
    </location>
</feature>
<keyword evidence="2" id="KW-0472">Membrane</keyword>
<evidence type="ECO:0000313" key="3">
    <source>
        <dbReference type="EMBL" id="KAG2496349.1"/>
    </source>
</evidence>
<evidence type="ECO:0000256" key="1">
    <source>
        <dbReference type="SAM" id="MobiDB-lite"/>
    </source>
</evidence>
<feature type="transmembrane region" description="Helical" evidence="2">
    <location>
        <begin position="16"/>
        <end position="37"/>
    </location>
</feature>
<evidence type="ECO:0000313" key="4">
    <source>
        <dbReference type="Proteomes" id="UP000612055"/>
    </source>
</evidence>
<protein>
    <recommendedName>
        <fullName evidence="5">Wax synthase domain-containing protein</fullName>
    </recommendedName>
</protein>
<dbReference type="PANTHER" id="PTHR31595">
    <property type="entry name" value="LONG-CHAIN-ALCOHOL O-FATTY-ACYLTRANSFERASE 3-RELATED"/>
    <property type="match status" value="1"/>
</dbReference>
<sequence>MCNFKLLAFSADRGPLAYPGLTPWQWLLLLLLPYFPLKKGHTAARAHHIVLAIAAKVALAAGLTVFLNSPAGHAHLTLRHAGYAAYIWLFASLILDLPLPLGGRLLNHMPLQPAMNNPFASTSVREFWGHRYNQIVSSILQETVFLPMLEGRWVAERPRALERKGSDSAASSTGPPDPGPPLDPYTPPSPADAFDRDAPAANGAASAAGPDAGLRRRKAPPGAAFVAAEGEAGAMGAADGGLAGAVPRAAGRPLRGRRLLAMVAAFAVSGVMHEVCIGYMCHFRLEGSWRMLLFFLVQPLIILAQEAATAVLLPAGLKRRLAAARRRERELEAGEEQGTLTTALAGSGGKAAPTEHPDWVVAVVRLVQRVLTLLLVLGSADLLFWSPFETCGIDVRGLGEFSALLAAVQALPARVAGLLH</sequence>
<evidence type="ECO:0000256" key="2">
    <source>
        <dbReference type="SAM" id="Phobius"/>
    </source>
</evidence>
<dbReference type="EMBL" id="JAEHOE010000019">
    <property type="protein sequence ID" value="KAG2496349.1"/>
    <property type="molecule type" value="Genomic_DNA"/>
</dbReference>
<feature type="transmembrane region" description="Helical" evidence="2">
    <location>
        <begin position="49"/>
        <end position="69"/>
    </location>
</feature>
<feature type="compositionally biased region" description="Pro residues" evidence="1">
    <location>
        <begin position="175"/>
        <end position="190"/>
    </location>
</feature>
<dbReference type="PANTHER" id="PTHR31595:SF57">
    <property type="entry name" value="OS04G0481900 PROTEIN"/>
    <property type="match status" value="1"/>
</dbReference>
<feature type="transmembrane region" description="Helical" evidence="2">
    <location>
        <begin position="292"/>
        <end position="317"/>
    </location>
</feature>
<feature type="transmembrane region" description="Helical" evidence="2">
    <location>
        <begin position="259"/>
        <end position="280"/>
    </location>
</feature>
<keyword evidence="2" id="KW-1133">Transmembrane helix</keyword>
<feature type="transmembrane region" description="Helical" evidence="2">
    <location>
        <begin position="81"/>
        <end position="99"/>
    </location>
</feature>
<organism evidence="3 4">
    <name type="scientific">Edaphochlamys debaryana</name>
    <dbReference type="NCBI Taxonomy" id="47281"/>
    <lineage>
        <taxon>Eukaryota</taxon>
        <taxon>Viridiplantae</taxon>
        <taxon>Chlorophyta</taxon>
        <taxon>core chlorophytes</taxon>
        <taxon>Chlorophyceae</taxon>
        <taxon>CS clade</taxon>
        <taxon>Chlamydomonadales</taxon>
        <taxon>Chlamydomonadales incertae sedis</taxon>
        <taxon>Edaphochlamys</taxon>
    </lineage>
</organism>
<dbReference type="Proteomes" id="UP000612055">
    <property type="component" value="Unassembled WGS sequence"/>
</dbReference>
<dbReference type="InterPro" id="IPR044851">
    <property type="entry name" value="Wax_synthase"/>
</dbReference>
<gene>
    <name evidence="3" type="ORF">HYH03_005579</name>
</gene>
<dbReference type="OrthoDB" id="1077582at2759"/>
<dbReference type="AlphaFoldDB" id="A0A835Y734"/>
<accession>A0A835Y734</accession>
<keyword evidence="2" id="KW-0812">Transmembrane</keyword>
<feature type="region of interest" description="Disordered" evidence="1">
    <location>
        <begin position="160"/>
        <end position="216"/>
    </location>
</feature>